<dbReference type="PANTHER" id="PTHR30485:SF2">
    <property type="entry name" value="BLL0597 PROTEIN"/>
    <property type="match status" value="1"/>
</dbReference>
<evidence type="ECO:0000313" key="14">
    <source>
        <dbReference type="EMBL" id="QPG58258.1"/>
    </source>
</evidence>
<evidence type="ECO:0000256" key="1">
    <source>
        <dbReference type="ARBA" id="ARBA00004651"/>
    </source>
</evidence>
<comment type="subcellular location">
    <subcellularLocation>
        <location evidence="1">Cell membrane</location>
        <topology evidence="1">Multi-pass membrane protein</topology>
    </subcellularLocation>
</comment>
<protein>
    <submittedName>
        <fullName evidence="14">Cytochrome b/b6 domain-containing protein</fullName>
    </submittedName>
</protein>
<evidence type="ECO:0000256" key="11">
    <source>
        <dbReference type="ARBA" id="ARBA00023136"/>
    </source>
</evidence>
<evidence type="ECO:0000256" key="9">
    <source>
        <dbReference type="ARBA" id="ARBA00022989"/>
    </source>
</evidence>
<evidence type="ECO:0000256" key="8">
    <source>
        <dbReference type="ARBA" id="ARBA00022982"/>
    </source>
</evidence>
<keyword evidence="15" id="KW-1185">Reference proteome</keyword>
<evidence type="ECO:0000256" key="5">
    <source>
        <dbReference type="ARBA" id="ARBA00022617"/>
    </source>
</evidence>
<feature type="transmembrane region" description="Helical" evidence="12">
    <location>
        <begin position="24"/>
        <end position="45"/>
    </location>
</feature>
<keyword evidence="9 12" id="KW-1133">Transmembrane helix</keyword>
<sequence>MSLSNEDNSNQGQTYQVWDKPIRVFHWLNLLLVLSLIFVGLIMLFKREIGITSLEAKIGLKELHVVIGYIFAANLFIRILWGFLGDRFAKFSSNMPKIAEIKKYKAALRKGDNPQYLGHNPVGKLAVVIIMLTLVIIMLTGLIRAGTDIYYPPFGGVITEFIAADGVDAASIKPYDETGVDKAKLAEVKPYKSIAGTVHLYLVYFLLLLIVLHVVGVILAELKHQPGIISAMFSGKKRLEGTPLDK</sequence>
<evidence type="ECO:0000256" key="10">
    <source>
        <dbReference type="ARBA" id="ARBA00023004"/>
    </source>
</evidence>
<evidence type="ECO:0000256" key="6">
    <source>
        <dbReference type="ARBA" id="ARBA00022692"/>
    </source>
</evidence>
<keyword evidence="5" id="KW-0349">Heme</keyword>
<comment type="similarity">
    <text evidence="2">Belongs to the HupC/HyaC/HydC family.</text>
</comment>
<dbReference type="PANTHER" id="PTHR30485">
    <property type="entry name" value="NI/FE-HYDROGENASE 1 B-TYPE CYTOCHROME SUBUNIT"/>
    <property type="match status" value="1"/>
</dbReference>
<evidence type="ECO:0000259" key="13">
    <source>
        <dbReference type="Pfam" id="PF01292"/>
    </source>
</evidence>
<keyword evidence="6 12" id="KW-0812">Transmembrane</keyword>
<dbReference type="PRINTS" id="PR00161">
    <property type="entry name" value="NIHGNASECYTB"/>
</dbReference>
<keyword evidence="11 12" id="KW-0472">Membrane</keyword>
<dbReference type="EMBL" id="CP045503">
    <property type="protein sequence ID" value="QPG58258.1"/>
    <property type="molecule type" value="Genomic_DNA"/>
</dbReference>
<dbReference type="InterPro" id="IPR000516">
    <property type="entry name" value="Ni-dep_Hydgase_cyt-B"/>
</dbReference>
<dbReference type="Pfam" id="PF01292">
    <property type="entry name" value="Ni_hydr_CYTB"/>
    <property type="match status" value="1"/>
</dbReference>
<feature type="transmembrane region" description="Helical" evidence="12">
    <location>
        <begin position="198"/>
        <end position="220"/>
    </location>
</feature>
<evidence type="ECO:0000256" key="7">
    <source>
        <dbReference type="ARBA" id="ARBA00022723"/>
    </source>
</evidence>
<dbReference type="SUPFAM" id="SSF81342">
    <property type="entry name" value="Transmembrane di-heme cytochromes"/>
    <property type="match status" value="1"/>
</dbReference>
<gene>
    <name evidence="14" type="ORF">FM038_012995</name>
</gene>
<dbReference type="Gene3D" id="1.20.950.20">
    <property type="entry name" value="Transmembrane di-heme cytochromes, Chain C"/>
    <property type="match status" value="1"/>
</dbReference>
<keyword evidence="7" id="KW-0479">Metal-binding</keyword>
<dbReference type="InterPro" id="IPR051542">
    <property type="entry name" value="Hydrogenase_cytochrome"/>
</dbReference>
<keyword evidence="4" id="KW-1003">Cell membrane</keyword>
<feature type="transmembrane region" description="Helical" evidence="12">
    <location>
        <begin position="66"/>
        <end position="84"/>
    </location>
</feature>
<dbReference type="Proteomes" id="UP000316416">
    <property type="component" value="Chromosome"/>
</dbReference>
<evidence type="ECO:0000256" key="2">
    <source>
        <dbReference type="ARBA" id="ARBA00008622"/>
    </source>
</evidence>
<keyword evidence="3" id="KW-0813">Transport</keyword>
<keyword evidence="10" id="KW-0408">Iron</keyword>
<name>A0ABX6V6M8_9GAMM</name>
<dbReference type="InterPro" id="IPR011577">
    <property type="entry name" value="Cyt_b561_bac/Ni-Hgenase"/>
</dbReference>
<evidence type="ECO:0000256" key="4">
    <source>
        <dbReference type="ARBA" id="ARBA00022475"/>
    </source>
</evidence>
<evidence type="ECO:0000256" key="3">
    <source>
        <dbReference type="ARBA" id="ARBA00022448"/>
    </source>
</evidence>
<evidence type="ECO:0000256" key="12">
    <source>
        <dbReference type="SAM" id="Phobius"/>
    </source>
</evidence>
<feature type="domain" description="Cytochrome b561 bacterial/Ni-hydrogenase" evidence="13">
    <location>
        <begin position="17"/>
        <end position="235"/>
    </location>
</feature>
<dbReference type="RefSeq" id="WP_195873019.1">
    <property type="nucleotide sequence ID" value="NZ_CP045503.2"/>
</dbReference>
<reference evidence="14" key="1">
    <citation type="submission" date="2021-07" db="EMBL/GenBank/DDBJ databases">
        <title>Shewanella sp. YLB-07 whole genome sequence.</title>
        <authorList>
            <person name="Yu L."/>
        </authorList>
    </citation>
    <scope>NUCLEOTIDE SEQUENCE</scope>
    <source>
        <strain evidence="14">YLB-08</strain>
    </source>
</reference>
<keyword evidence="8" id="KW-0249">Electron transport</keyword>
<accession>A0ABX6V6M8</accession>
<evidence type="ECO:0000313" key="15">
    <source>
        <dbReference type="Proteomes" id="UP000316416"/>
    </source>
</evidence>
<organism evidence="14 15">
    <name type="scientific">Shewanella eurypsychrophilus</name>
    <dbReference type="NCBI Taxonomy" id="2593656"/>
    <lineage>
        <taxon>Bacteria</taxon>
        <taxon>Pseudomonadati</taxon>
        <taxon>Pseudomonadota</taxon>
        <taxon>Gammaproteobacteria</taxon>
        <taxon>Alteromonadales</taxon>
        <taxon>Shewanellaceae</taxon>
        <taxon>Shewanella</taxon>
    </lineage>
</organism>
<feature type="transmembrane region" description="Helical" evidence="12">
    <location>
        <begin position="125"/>
        <end position="143"/>
    </location>
</feature>
<dbReference type="InterPro" id="IPR016174">
    <property type="entry name" value="Di-haem_cyt_TM"/>
</dbReference>
<proteinExistence type="inferred from homology"/>